<dbReference type="AlphaFoldDB" id="A0A853DAY9"/>
<evidence type="ECO:0000256" key="1">
    <source>
        <dbReference type="SAM" id="MobiDB-lite"/>
    </source>
</evidence>
<organism evidence="3 4">
    <name type="scientific">Allobranchiibius huperziae</name>
    <dbReference type="NCBI Taxonomy" id="1874116"/>
    <lineage>
        <taxon>Bacteria</taxon>
        <taxon>Bacillati</taxon>
        <taxon>Actinomycetota</taxon>
        <taxon>Actinomycetes</taxon>
        <taxon>Micrococcales</taxon>
        <taxon>Dermacoccaceae</taxon>
        <taxon>Allobranchiibius</taxon>
    </lineage>
</organism>
<dbReference type="Proteomes" id="UP000571817">
    <property type="component" value="Unassembled WGS sequence"/>
</dbReference>
<feature type="compositionally biased region" description="Low complexity" evidence="1">
    <location>
        <begin position="152"/>
        <end position="282"/>
    </location>
</feature>
<proteinExistence type="predicted"/>
<feature type="transmembrane region" description="Helical" evidence="2">
    <location>
        <begin position="68"/>
        <end position="90"/>
    </location>
</feature>
<dbReference type="RefSeq" id="WP_179479225.1">
    <property type="nucleotide sequence ID" value="NZ_JACCFW010000001.1"/>
</dbReference>
<evidence type="ECO:0000256" key="2">
    <source>
        <dbReference type="SAM" id="Phobius"/>
    </source>
</evidence>
<dbReference type="EMBL" id="JACCFW010000001">
    <property type="protein sequence ID" value="NYJ73767.1"/>
    <property type="molecule type" value="Genomic_DNA"/>
</dbReference>
<reference evidence="3 4" key="1">
    <citation type="submission" date="2020-07" db="EMBL/GenBank/DDBJ databases">
        <title>Sequencing the genomes of 1000 actinobacteria strains.</title>
        <authorList>
            <person name="Klenk H.-P."/>
        </authorList>
    </citation>
    <scope>NUCLEOTIDE SEQUENCE [LARGE SCALE GENOMIC DNA]</scope>
    <source>
        <strain evidence="3 4">DSM 29531</strain>
    </source>
</reference>
<comment type="caution">
    <text evidence="3">The sequence shown here is derived from an EMBL/GenBank/DDBJ whole genome shotgun (WGS) entry which is preliminary data.</text>
</comment>
<keyword evidence="2" id="KW-0812">Transmembrane</keyword>
<feature type="region of interest" description="Disordered" evidence="1">
    <location>
        <begin position="114"/>
        <end position="282"/>
    </location>
</feature>
<evidence type="ECO:0000313" key="4">
    <source>
        <dbReference type="Proteomes" id="UP000571817"/>
    </source>
</evidence>
<sequence length="282" mass="28327">MTPPSIHRIQSDDELLDRIGSRATARDGVPDDDLTDLLIGWVAHVDDAPAAASDKTPGRYARTRRGGVRAGVAAAVLVGTLSVSGMAAAVTSTTVPVLQQLGQVTRGLVFVPPDAATQHQTPSPGAPIADGTATTFLTAPPPPGTPQDRYTSSASALSPSSIFRRPAPGSTSSRRPTSSRTAPTSTPPLTSKPTTTAPTTPPRTTAPTTAPTFTVTPTTPPTSTGSPTGTSGPTRTVRPTMPTSPGASSPTTTVPTSPTPRLSTSTSSSPPAPSSTPAGSAG</sequence>
<protein>
    <recommendedName>
        <fullName evidence="5">Anti-sigma-D factor RsdA sigma factor binding region domain-containing protein</fullName>
    </recommendedName>
</protein>
<evidence type="ECO:0000313" key="3">
    <source>
        <dbReference type="EMBL" id="NYJ73767.1"/>
    </source>
</evidence>
<keyword evidence="2" id="KW-1133">Transmembrane helix</keyword>
<gene>
    <name evidence="3" type="ORF">HNR15_000730</name>
</gene>
<accession>A0A853DAY9</accession>
<keyword evidence="4" id="KW-1185">Reference proteome</keyword>
<name>A0A853DAY9_9MICO</name>
<evidence type="ECO:0008006" key="5">
    <source>
        <dbReference type="Google" id="ProtNLM"/>
    </source>
</evidence>
<keyword evidence="2" id="KW-0472">Membrane</keyword>